<evidence type="ECO:0000256" key="1">
    <source>
        <dbReference type="ARBA" id="ARBA00022729"/>
    </source>
</evidence>
<dbReference type="SUPFAM" id="SSF50685">
    <property type="entry name" value="Barwin-like endoglucanases"/>
    <property type="match status" value="1"/>
</dbReference>
<dbReference type="GO" id="GO:0019867">
    <property type="term" value="C:outer membrane"/>
    <property type="evidence" value="ECO:0007669"/>
    <property type="project" value="InterPro"/>
</dbReference>
<dbReference type="InterPro" id="IPR059180">
    <property type="entry name" value="3D_YorM"/>
</dbReference>
<reference evidence="3" key="1">
    <citation type="journal article" date="2013" name="Environ. Microbiol.">
        <title>Seasonally variable intestinal metagenomes of the red palm weevil (Rhynchophorus ferrugineus).</title>
        <authorList>
            <person name="Jia S."/>
            <person name="Zhang X."/>
            <person name="Zhang G."/>
            <person name="Yin A."/>
            <person name="Zhang S."/>
            <person name="Li F."/>
            <person name="Wang L."/>
            <person name="Zhao D."/>
            <person name="Yun Q."/>
            <person name="Tala"/>
            <person name="Wang J."/>
            <person name="Sun G."/>
            <person name="Baabdullah M."/>
            <person name="Yu X."/>
            <person name="Hu S."/>
            <person name="Al-Mssallem I.S."/>
            <person name="Yu J."/>
        </authorList>
    </citation>
    <scope>NUCLEOTIDE SEQUENCE</scope>
</reference>
<dbReference type="InterPro" id="IPR051933">
    <property type="entry name" value="Resuscitation_pf_RpfB"/>
</dbReference>
<protein>
    <submittedName>
        <fullName evidence="3">CAZy families CBM50 protein</fullName>
    </submittedName>
</protein>
<name>A0A060BJ97_9BACI</name>
<dbReference type="CDD" id="cd14667">
    <property type="entry name" value="3D_containing_proteins"/>
    <property type="match status" value="1"/>
</dbReference>
<dbReference type="PANTHER" id="PTHR39160:SF4">
    <property type="entry name" value="RESUSCITATION-PROMOTING FACTOR RPFB"/>
    <property type="match status" value="1"/>
</dbReference>
<dbReference type="Pfam" id="PF06725">
    <property type="entry name" value="3D"/>
    <property type="match status" value="1"/>
</dbReference>
<evidence type="ECO:0000259" key="2">
    <source>
        <dbReference type="Pfam" id="PF06725"/>
    </source>
</evidence>
<dbReference type="AlphaFoldDB" id="A0A060BJ97"/>
<organism evidence="3">
    <name type="scientific">uncultured Bacillus sp</name>
    <dbReference type="NCBI Taxonomy" id="83428"/>
    <lineage>
        <taxon>Bacteria</taxon>
        <taxon>Bacillati</taxon>
        <taxon>Bacillota</taxon>
        <taxon>Bacilli</taxon>
        <taxon>Bacillales</taxon>
        <taxon>Bacillaceae</taxon>
        <taxon>Bacillus</taxon>
        <taxon>environmental samples</taxon>
    </lineage>
</organism>
<dbReference type="Gene3D" id="2.40.40.10">
    <property type="entry name" value="RlpA-like domain"/>
    <property type="match status" value="1"/>
</dbReference>
<dbReference type="GO" id="GO:0009254">
    <property type="term" value="P:peptidoglycan turnover"/>
    <property type="evidence" value="ECO:0007669"/>
    <property type="project" value="InterPro"/>
</dbReference>
<proteinExistence type="predicted"/>
<keyword evidence="1" id="KW-0732">Signal</keyword>
<dbReference type="GO" id="GO:0004553">
    <property type="term" value="F:hydrolase activity, hydrolyzing O-glycosyl compounds"/>
    <property type="evidence" value="ECO:0007669"/>
    <property type="project" value="InterPro"/>
</dbReference>
<sequence length="139" mass="13999">VNKKVAVGTAVVQKASSASVSAKTDKSTAGLSASGGIPASYKKIITGVATAYTQKSGTATATGRTVAKGLVAVNPKTIPYGTKLYITTPNGSCVYGSAIAADTGGFVTNGSNIIADLFYPTNAEVASFGKRTINIYVLN</sequence>
<dbReference type="InterPro" id="IPR010611">
    <property type="entry name" value="3D_dom"/>
</dbReference>
<dbReference type="InterPro" id="IPR036908">
    <property type="entry name" value="RlpA-like_sf"/>
</dbReference>
<dbReference type="PANTHER" id="PTHR39160">
    <property type="entry name" value="CELL WALL-BINDING PROTEIN YOCH"/>
    <property type="match status" value="1"/>
</dbReference>
<feature type="domain" description="3D" evidence="2">
    <location>
        <begin position="71"/>
        <end position="139"/>
    </location>
</feature>
<feature type="non-terminal residue" evidence="3">
    <location>
        <position position="1"/>
    </location>
</feature>
<accession>A0A060BJ97</accession>
<dbReference type="EMBL" id="KF116948">
    <property type="protein sequence ID" value="AIA84198.1"/>
    <property type="molecule type" value="Genomic_DNA"/>
</dbReference>
<evidence type="ECO:0000313" key="3">
    <source>
        <dbReference type="EMBL" id="AIA84198.1"/>
    </source>
</evidence>